<evidence type="ECO:0000313" key="2">
    <source>
        <dbReference type="Proteomes" id="UP001140076"/>
    </source>
</evidence>
<organism evidence="1 2">
    <name type="scientific">Streptomonospora mangrovi</name>
    <dbReference type="NCBI Taxonomy" id="2883123"/>
    <lineage>
        <taxon>Bacteria</taxon>
        <taxon>Bacillati</taxon>
        <taxon>Actinomycetota</taxon>
        <taxon>Actinomycetes</taxon>
        <taxon>Streptosporangiales</taxon>
        <taxon>Nocardiopsidaceae</taxon>
        <taxon>Streptomonospora</taxon>
    </lineage>
</organism>
<dbReference type="Proteomes" id="UP001140076">
    <property type="component" value="Unassembled WGS sequence"/>
</dbReference>
<reference evidence="1" key="1">
    <citation type="submission" date="2021-10" db="EMBL/GenBank/DDBJ databases">
        <title>Streptomonospora sp. nov., isolated from mangrove soil.</title>
        <authorList>
            <person name="Chen X."/>
            <person name="Ge X."/>
            <person name="Liu W."/>
        </authorList>
    </citation>
    <scope>NUCLEOTIDE SEQUENCE</scope>
    <source>
        <strain evidence="1">S1-112</strain>
    </source>
</reference>
<dbReference type="RefSeq" id="WP_270074164.1">
    <property type="nucleotide sequence ID" value="NZ_JAJAQC010000043.1"/>
</dbReference>
<comment type="caution">
    <text evidence="1">The sequence shown here is derived from an EMBL/GenBank/DDBJ whole genome shotgun (WGS) entry which is preliminary data.</text>
</comment>
<proteinExistence type="predicted"/>
<accession>A0A9X3NP16</accession>
<dbReference type="EMBL" id="JAJAQC010000043">
    <property type="protein sequence ID" value="MDA0566912.1"/>
    <property type="molecule type" value="Genomic_DNA"/>
</dbReference>
<evidence type="ECO:0000313" key="1">
    <source>
        <dbReference type="EMBL" id="MDA0566912.1"/>
    </source>
</evidence>
<dbReference type="InterPro" id="IPR045994">
    <property type="entry name" value="DurN"/>
</dbReference>
<dbReference type="Pfam" id="PF19375">
    <property type="entry name" value="DurN"/>
    <property type="match status" value="1"/>
</dbReference>
<sequence>MSAKEPTIYEGVDTIRRIQQLVVLCSLLPPDGKLRELLQTALAVHEEPLLAHVKPVPDLHPHAVKGWLESFWLRDDITPQERQVVDWQSDSDNMGAAMRELANVEQQTGMRLTAEKSE</sequence>
<gene>
    <name evidence="1" type="ORF">LG943_21725</name>
</gene>
<keyword evidence="2" id="KW-1185">Reference proteome</keyword>
<name>A0A9X3NP16_9ACTN</name>
<dbReference type="AlphaFoldDB" id="A0A9X3NP16"/>
<protein>
    <submittedName>
        <fullName evidence="1">Uncharacterized protein</fullName>
    </submittedName>
</protein>